<dbReference type="Proteomes" id="UP000218615">
    <property type="component" value="Unassembled WGS sequence"/>
</dbReference>
<evidence type="ECO:0000256" key="2">
    <source>
        <dbReference type="ARBA" id="ARBA00022485"/>
    </source>
</evidence>
<gene>
    <name evidence="8" type="ORF">MNV_1200009</name>
</gene>
<dbReference type="NCBIfam" id="TIGR04085">
    <property type="entry name" value="rSAM_more_4Fe4S"/>
    <property type="match status" value="1"/>
</dbReference>
<evidence type="ECO:0000313" key="9">
    <source>
        <dbReference type="Proteomes" id="UP000218615"/>
    </source>
</evidence>
<dbReference type="Pfam" id="PF04055">
    <property type="entry name" value="Radical_SAM"/>
    <property type="match status" value="1"/>
</dbReference>
<evidence type="ECO:0000256" key="5">
    <source>
        <dbReference type="ARBA" id="ARBA00023004"/>
    </source>
</evidence>
<accession>A0A284VJQ2</accession>
<dbReference type="EMBL" id="FZMP01000025">
    <property type="protein sequence ID" value="SNQ59516.1"/>
    <property type="molecule type" value="Genomic_DNA"/>
</dbReference>
<dbReference type="CDD" id="cd01335">
    <property type="entry name" value="Radical_SAM"/>
    <property type="match status" value="1"/>
</dbReference>
<feature type="domain" description="Radical SAM core" evidence="7">
    <location>
        <begin position="3"/>
        <end position="228"/>
    </location>
</feature>
<dbReference type="GO" id="GO:0003824">
    <property type="term" value="F:catalytic activity"/>
    <property type="evidence" value="ECO:0007669"/>
    <property type="project" value="InterPro"/>
</dbReference>
<dbReference type="SUPFAM" id="SSF102114">
    <property type="entry name" value="Radical SAM enzymes"/>
    <property type="match status" value="1"/>
</dbReference>
<dbReference type="SFLD" id="SFLDG01386">
    <property type="entry name" value="main_SPASM_domain-containing"/>
    <property type="match status" value="1"/>
</dbReference>
<evidence type="ECO:0000259" key="7">
    <source>
        <dbReference type="PROSITE" id="PS51918"/>
    </source>
</evidence>
<dbReference type="AlphaFoldDB" id="A0A284VJQ2"/>
<reference evidence="9" key="1">
    <citation type="submission" date="2017-06" db="EMBL/GenBank/DDBJ databases">
        <authorList>
            <person name="Cremers G."/>
        </authorList>
    </citation>
    <scope>NUCLEOTIDE SEQUENCE [LARGE SCALE GENOMIC DNA]</scope>
</reference>
<dbReference type="PANTHER" id="PTHR11228:SF7">
    <property type="entry name" value="PQQA PEPTIDE CYCLASE"/>
    <property type="match status" value="1"/>
</dbReference>
<dbReference type="SFLD" id="SFLDS00029">
    <property type="entry name" value="Radical_SAM"/>
    <property type="match status" value="1"/>
</dbReference>
<evidence type="ECO:0000256" key="6">
    <source>
        <dbReference type="ARBA" id="ARBA00023014"/>
    </source>
</evidence>
<keyword evidence="3" id="KW-0949">S-adenosyl-L-methionine</keyword>
<dbReference type="InterPro" id="IPR013785">
    <property type="entry name" value="Aldolase_TIM"/>
</dbReference>
<keyword evidence="4" id="KW-0479">Metal-binding</keyword>
<evidence type="ECO:0000256" key="4">
    <source>
        <dbReference type="ARBA" id="ARBA00022723"/>
    </source>
</evidence>
<name>A0A284VJQ2_9EURY</name>
<dbReference type="SFLD" id="SFLDG01067">
    <property type="entry name" value="SPASM/twitch_domain_containing"/>
    <property type="match status" value="1"/>
</dbReference>
<dbReference type="Gene3D" id="3.20.20.70">
    <property type="entry name" value="Aldolase class I"/>
    <property type="match status" value="1"/>
</dbReference>
<keyword evidence="5" id="KW-0408">Iron</keyword>
<comment type="cofactor">
    <cofactor evidence="1">
        <name>[4Fe-4S] cluster</name>
        <dbReference type="ChEBI" id="CHEBI:49883"/>
    </cofactor>
</comment>
<dbReference type="InterPro" id="IPR058240">
    <property type="entry name" value="rSAM_sf"/>
</dbReference>
<dbReference type="PROSITE" id="PS51918">
    <property type="entry name" value="RADICAL_SAM"/>
    <property type="match status" value="1"/>
</dbReference>
<keyword evidence="6" id="KW-0411">Iron-sulfur</keyword>
<evidence type="ECO:0000313" key="8">
    <source>
        <dbReference type="EMBL" id="SNQ59516.1"/>
    </source>
</evidence>
<keyword evidence="9" id="KW-1185">Reference proteome</keyword>
<dbReference type="GO" id="GO:0046872">
    <property type="term" value="F:metal ion binding"/>
    <property type="evidence" value="ECO:0007669"/>
    <property type="project" value="UniProtKB-KW"/>
</dbReference>
<dbReference type="OrthoDB" id="30736at2157"/>
<dbReference type="GO" id="GO:0051539">
    <property type="term" value="F:4 iron, 4 sulfur cluster binding"/>
    <property type="evidence" value="ECO:0007669"/>
    <property type="project" value="UniProtKB-KW"/>
</dbReference>
<protein>
    <submittedName>
        <fullName evidence="8">Putative Radical SAM domain protein</fullName>
    </submittedName>
</protein>
<dbReference type="InterPro" id="IPR023885">
    <property type="entry name" value="4Fe4S-binding_SPASM_dom"/>
</dbReference>
<dbReference type="Pfam" id="PF13186">
    <property type="entry name" value="SPASM"/>
    <property type="match status" value="1"/>
</dbReference>
<sequence length="364" mass="40715">MVQNALKELCLEIISSCSMQCIHCSNDNTLQKRLEFYEIKSIISDFSDLGGKILEISGGEPLEHTDILKIIRYAKTKGLEVRLYTSGLVSRDGEFGSITNKLSNDLKESYLDKIIFNIEGSKSTTHELITRQKGSYNKAIESISTVISSGLWAGIHFVPTKLNFREIGQAIEISNTLGVSEFAILRFVPQGRGLINREKLELSHQECEELFYALNKIKQQSRIRIGHPFNCFISDSESSECIAGKSLCLIRPNGDVVPCPAFKQNVDHVAGSIKDNSLIDIWFNSGILQKFRTFKYENITGCRKCLLLPKCQGGCTAQRILTWGDFSRGNDPLCLRSSSESLSNYCTFKHCTKVLCPSNTAVQE</sequence>
<evidence type="ECO:0000256" key="3">
    <source>
        <dbReference type="ARBA" id="ARBA00022691"/>
    </source>
</evidence>
<evidence type="ECO:0000256" key="1">
    <source>
        <dbReference type="ARBA" id="ARBA00001966"/>
    </source>
</evidence>
<dbReference type="InterPro" id="IPR007197">
    <property type="entry name" value="rSAM"/>
</dbReference>
<dbReference type="RefSeq" id="WP_096203878.1">
    <property type="nucleotide sequence ID" value="NZ_FZMP01000025.1"/>
</dbReference>
<proteinExistence type="predicted"/>
<dbReference type="PIRSF" id="PIRSF037420">
    <property type="entry name" value="PQQ_syn_pqqE"/>
    <property type="match status" value="1"/>
</dbReference>
<dbReference type="InterPro" id="IPR017200">
    <property type="entry name" value="PqqE-like"/>
</dbReference>
<dbReference type="PANTHER" id="PTHR11228">
    <property type="entry name" value="RADICAL SAM DOMAIN PROTEIN"/>
    <property type="match status" value="1"/>
</dbReference>
<dbReference type="InterPro" id="IPR050377">
    <property type="entry name" value="Radical_SAM_PqqE_MftC-like"/>
</dbReference>
<keyword evidence="2" id="KW-0004">4Fe-4S</keyword>
<organism evidence="8 9">
    <name type="scientific">Candidatus Methanoperedens nitratireducens</name>
    <dbReference type="NCBI Taxonomy" id="1392998"/>
    <lineage>
        <taxon>Archaea</taxon>
        <taxon>Methanobacteriati</taxon>
        <taxon>Methanobacteriota</taxon>
        <taxon>Stenosarchaea group</taxon>
        <taxon>Methanomicrobia</taxon>
        <taxon>Methanosarcinales</taxon>
        <taxon>ANME-2 cluster</taxon>
        <taxon>Candidatus Methanoperedentaceae</taxon>
        <taxon>Candidatus Methanoperedens</taxon>
    </lineage>
</organism>